<evidence type="ECO:0000313" key="3">
    <source>
        <dbReference type="EMBL" id="EJT72522.1"/>
    </source>
</evidence>
<dbReference type="GeneID" id="20349845"/>
<dbReference type="RefSeq" id="XP_009225496.1">
    <property type="nucleotide sequence ID" value="XM_009227232.1"/>
</dbReference>
<reference evidence="3" key="2">
    <citation type="submission" date="2010-07" db="EMBL/GenBank/DDBJ databases">
        <authorList>
            <consortium name="The Broad Institute Genome Sequencing Platform"/>
            <consortium name="Broad Institute Genome Sequencing Center for Infectious Disease"/>
            <person name="Ma L.-J."/>
            <person name="Dead R."/>
            <person name="Young S."/>
            <person name="Zeng Q."/>
            <person name="Koehrsen M."/>
            <person name="Alvarado L."/>
            <person name="Berlin A."/>
            <person name="Chapman S.B."/>
            <person name="Chen Z."/>
            <person name="Freedman E."/>
            <person name="Gellesch M."/>
            <person name="Goldberg J."/>
            <person name="Griggs A."/>
            <person name="Gujja S."/>
            <person name="Heilman E.R."/>
            <person name="Heiman D."/>
            <person name="Hepburn T."/>
            <person name="Howarth C."/>
            <person name="Jen D."/>
            <person name="Larson L."/>
            <person name="Mehta T."/>
            <person name="Neiman D."/>
            <person name="Pearson M."/>
            <person name="Roberts A."/>
            <person name="Saif S."/>
            <person name="Shea T."/>
            <person name="Shenoy N."/>
            <person name="Sisk P."/>
            <person name="Stolte C."/>
            <person name="Sykes S."/>
            <person name="Walk T."/>
            <person name="White J."/>
            <person name="Yandava C."/>
            <person name="Haas B."/>
            <person name="Nusbaum C."/>
            <person name="Birren B."/>
        </authorList>
    </citation>
    <scope>NUCLEOTIDE SEQUENCE</scope>
    <source>
        <strain evidence="3">R3-111a-1</strain>
    </source>
</reference>
<dbReference type="OrthoDB" id="3223806at2759"/>
<name>J3P791_GAET3</name>
<dbReference type="Proteomes" id="UP000006039">
    <property type="component" value="Unassembled WGS sequence"/>
</dbReference>
<reference evidence="3" key="3">
    <citation type="submission" date="2010-09" db="EMBL/GenBank/DDBJ databases">
        <title>Annotation of Gaeumannomyces graminis var. tritici R3-111a-1.</title>
        <authorList>
            <consortium name="The Broad Institute Genome Sequencing Platform"/>
            <person name="Ma L.-J."/>
            <person name="Dead R."/>
            <person name="Young S.K."/>
            <person name="Zeng Q."/>
            <person name="Gargeya S."/>
            <person name="Fitzgerald M."/>
            <person name="Haas B."/>
            <person name="Abouelleil A."/>
            <person name="Alvarado L."/>
            <person name="Arachchi H.M."/>
            <person name="Berlin A."/>
            <person name="Brown A."/>
            <person name="Chapman S.B."/>
            <person name="Chen Z."/>
            <person name="Dunbar C."/>
            <person name="Freedman E."/>
            <person name="Gearin G."/>
            <person name="Gellesch M."/>
            <person name="Goldberg J."/>
            <person name="Griggs A."/>
            <person name="Gujja S."/>
            <person name="Heiman D."/>
            <person name="Howarth C."/>
            <person name="Larson L."/>
            <person name="Lui A."/>
            <person name="MacDonald P.J.P."/>
            <person name="Mehta T."/>
            <person name="Montmayeur A."/>
            <person name="Murphy C."/>
            <person name="Neiman D."/>
            <person name="Pearson M."/>
            <person name="Priest M."/>
            <person name="Roberts A."/>
            <person name="Saif S."/>
            <person name="Shea T."/>
            <person name="Shenoy N."/>
            <person name="Sisk P."/>
            <person name="Stolte C."/>
            <person name="Sykes S."/>
            <person name="Yandava C."/>
            <person name="Wortman J."/>
            <person name="Nusbaum C."/>
            <person name="Birren B."/>
        </authorList>
    </citation>
    <scope>NUCLEOTIDE SEQUENCE</scope>
    <source>
        <strain evidence="3">R3-111a-1</strain>
    </source>
</reference>
<dbReference type="PANTHER" id="PTHR48104">
    <property type="entry name" value="METACASPASE-4"/>
    <property type="match status" value="1"/>
</dbReference>
<dbReference type="InterPro" id="IPR011600">
    <property type="entry name" value="Pept_C14_caspase"/>
</dbReference>
<reference evidence="4" key="5">
    <citation type="submission" date="2018-04" db="UniProtKB">
        <authorList>
            <consortium name="EnsemblFungi"/>
        </authorList>
    </citation>
    <scope>IDENTIFICATION</scope>
    <source>
        <strain evidence="4">R3-111a-1</strain>
    </source>
</reference>
<comment type="similarity">
    <text evidence="1">Belongs to the peptidase C14B family.</text>
</comment>
<evidence type="ECO:0000313" key="4">
    <source>
        <dbReference type="EnsemblFungi" id="EJT72522"/>
    </source>
</evidence>
<reference evidence="4" key="4">
    <citation type="journal article" date="2015" name="G3 (Bethesda)">
        <title>Genome sequences of three phytopathogenic species of the Magnaporthaceae family of fungi.</title>
        <authorList>
            <person name="Okagaki L.H."/>
            <person name="Nunes C.C."/>
            <person name="Sailsbery J."/>
            <person name="Clay B."/>
            <person name="Brown D."/>
            <person name="John T."/>
            <person name="Oh Y."/>
            <person name="Young N."/>
            <person name="Fitzgerald M."/>
            <person name="Haas B.J."/>
            <person name="Zeng Q."/>
            <person name="Young S."/>
            <person name="Adiconis X."/>
            <person name="Fan L."/>
            <person name="Levin J.Z."/>
            <person name="Mitchell T.K."/>
            <person name="Okubara P.A."/>
            <person name="Farman M.L."/>
            <person name="Kohn L.M."/>
            <person name="Birren B."/>
            <person name="Ma L.-J."/>
            <person name="Dean R.A."/>
        </authorList>
    </citation>
    <scope>NUCLEOTIDE SEQUENCE</scope>
    <source>
        <strain evidence="4">R3-111a-1</strain>
    </source>
</reference>
<dbReference type="EMBL" id="GL385399">
    <property type="protein sequence ID" value="EJT72522.1"/>
    <property type="molecule type" value="Genomic_DNA"/>
</dbReference>
<dbReference type="Pfam" id="PF00656">
    <property type="entry name" value="Peptidase_C14"/>
    <property type="match status" value="1"/>
</dbReference>
<dbReference type="EnsemblFungi" id="EJT72522">
    <property type="protein sequence ID" value="EJT72522"/>
    <property type="gene ID" value="GGTG_09387"/>
</dbReference>
<gene>
    <name evidence="4" type="primary">20349845</name>
    <name evidence="3" type="ORF">GGTG_09387</name>
</gene>
<proteinExistence type="inferred from homology"/>
<dbReference type="PANTHER" id="PTHR48104:SF30">
    <property type="entry name" value="METACASPASE-1"/>
    <property type="match status" value="1"/>
</dbReference>
<feature type="domain" description="Peptidase C14 caspase" evidence="2">
    <location>
        <begin position="24"/>
        <end position="306"/>
    </location>
</feature>
<protein>
    <recommendedName>
        <fullName evidence="2">Peptidase C14 caspase domain-containing protein</fullName>
    </recommendedName>
</protein>
<accession>J3P791</accession>
<dbReference type="VEuPathDB" id="FungiDB:GGTG_09387"/>
<evidence type="ECO:0000313" key="5">
    <source>
        <dbReference type="Proteomes" id="UP000006039"/>
    </source>
</evidence>
<dbReference type="eggNOG" id="KOG1546">
    <property type="taxonomic scope" value="Eukaryota"/>
</dbReference>
<reference evidence="5" key="1">
    <citation type="submission" date="2010-07" db="EMBL/GenBank/DDBJ databases">
        <title>The genome sequence of Gaeumannomyces graminis var. tritici strain R3-111a-1.</title>
        <authorList>
            <consortium name="The Broad Institute Genome Sequencing Platform"/>
            <person name="Ma L.-J."/>
            <person name="Dead R."/>
            <person name="Young S."/>
            <person name="Zeng Q."/>
            <person name="Koehrsen M."/>
            <person name="Alvarado L."/>
            <person name="Berlin A."/>
            <person name="Chapman S.B."/>
            <person name="Chen Z."/>
            <person name="Freedman E."/>
            <person name="Gellesch M."/>
            <person name="Goldberg J."/>
            <person name="Griggs A."/>
            <person name="Gujja S."/>
            <person name="Heilman E.R."/>
            <person name="Heiman D."/>
            <person name="Hepburn T."/>
            <person name="Howarth C."/>
            <person name="Jen D."/>
            <person name="Larson L."/>
            <person name="Mehta T."/>
            <person name="Neiman D."/>
            <person name="Pearson M."/>
            <person name="Roberts A."/>
            <person name="Saif S."/>
            <person name="Shea T."/>
            <person name="Shenoy N."/>
            <person name="Sisk P."/>
            <person name="Stolte C."/>
            <person name="Sykes S."/>
            <person name="Walk T."/>
            <person name="White J."/>
            <person name="Yandava C."/>
            <person name="Haas B."/>
            <person name="Nusbaum C."/>
            <person name="Birren B."/>
        </authorList>
    </citation>
    <scope>NUCLEOTIDE SEQUENCE [LARGE SCALE GENOMIC DNA]</scope>
    <source>
        <strain evidence="5">R3-111a-1</strain>
    </source>
</reference>
<organism evidence="3">
    <name type="scientific">Gaeumannomyces tritici (strain R3-111a-1)</name>
    <name type="common">Wheat and barley take-all root rot fungus</name>
    <name type="synonym">Gaeumannomyces graminis var. tritici</name>
    <dbReference type="NCBI Taxonomy" id="644352"/>
    <lineage>
        <taxon>Eukaryota</taxon>
        <taxon>Fungi</taxon>
        <taxon>Dikarya</taxon>
        <taxon>Ascomycota</taxon>
        <taxon>Pezizomycotina</taxon>
        <taxon>Sordariomycetes</taxon>
        <taxon>Sordariomycetidae</taxon>
        <taxon>Magnaporthales</taxon>
        <taxon>Magnaporthaceae</taxon>
        <taxon>Gaeumannomyces</taxon>
    </lineage>
</organism>
<dbReference type="GO" id="GO:0004197">
    <property type="term" value="F:cysteine-type endopeptidase activity"/>
    <property type="evidence" value="ECO:0007669"/>
    <property type="project" value="InterPro"/>
</dbReference>
<evidence type="ECO:0000256" key="1">
    <source>
        <dbReference type="ARBA" id="ARBA00009005"/>
    </source>
</evidence>
<keyword evidence="5" id="KW-1185">Reference proteome</keyword>
<dbReference type="AlphaFoldDB" id="J3P791"/>
<dbReference type="HOGENOM" id="CLU_016732_1_0_1"/>
<dbReference type="GO" id="GO:0005737">
    <property type="term" value="C:cytoplasm"/>
    <property type="evidence" value="ECO:0007669"/>
    <property type="project" value="TreeGrafter"/>
</dbReference>
<evidence type="ECO:0000259" key="2">
    <source>
        <dbReference type="Pfam" id="PF00656"/>
    </source>
</evidence>
<dbReference type="Gene3D" id="3.40.50.1460">
    <property type="match status" value="1"/>
</dbReference>
<sequence length="743" mass="83068">MLQKTRRGRKKRISVSGHEIQGPMDLNGCVNDALAVREYLMNTMKMDPKNIKLLLAPAKAEAREYKHELPASYEEPTYVNIVRALAKVPTYAKRNDLVFVHYSGHGGRATTVFPDLKHKTGDDIDHCLVPTDIRRSNGRYLRDIELGALLQDIVAAGAVLTVVLDCCYSGGAIRGDDDSGDDEDMANVRGEERIYKSDEVVDTQLAPASTESITRWGSVPLWMEAPKGFVLLAACLDYQKAKEKKQTIQGRNGAGKSQKLWHGRLTYELLDTLRASAPGLSSTAIYDRLRAKVQNRVAEQTPYLVGDSDRFFFGPAYRARVYAVPVKFVEKDNKQLNLDGGRFHGVQLGAEYWILPLDFELHKHIRAEDVLARVKILEVQSGVSTAEILTSPTPKSGIEEGCLAVLLSLPLTAQATVCFVAADNNQRRWFEDLWNKQTKSRNLLQLLKQDDLEADPVFTVTAKNGRFQVRDRQGALAGAMADVLRPLRCPDADDAELLRPLARRLEHIARYHMLRGLENKGWQAGAAGDLVDVHIAPSPPDLSLPPSLRAAESMVPALDGAYEVPEKRVFRITLTNRGDKPIACTILNFTPELGIEIIYPMEERATYMVIPGFKKRYQDFHVSIPKALRQTGSGEAETGNIATVNPERKIMDDLFKVLVSRPELDPGPMRLTKLQKAEEKGYNYRGEEDDEKDASSLNTLEELLSALMPLMRNGHAIESSRGMDDDPVEWQVKDIYIRALRSR</sequence>
<dbReference type="GO" id="GO:0006508">
    <property type="term" value="P:proteolysis"/>
    <property type="evidence" value="ECO:0007669"/>
    <property type="project" value="InterPro"/>
</dbReference>
<dbReference type="InterPro" id="IPR050452">
    <property type="entry name" value="Metacaspase"/>
</dbReference>